<name>A0ABT0RNE9_9SPHN</name>
<evidence type="ECO:0000259" key="1">
    <source>
        <dbReference type="Pfam" id="PF07110"/>
    </source>
</evidence>
<proteinExistence type="predicted"/>
<dbReference type="SUPFAM" id="SSF54909">
    <property type="entry name" value="Dimeric alpha+beta barrel"/>
    <property type="match status" value="1"/>
</dbReference>
<accession>A0ABT0RNE9</accession>
<comment type="caution">
    <text evidence="2">The sequence shown here is derived from an EMBL/GenBank/DDBJ whole genome shotgun (WGS) entry which is preliminary data.</text>
</comment>
<dbReference type="EMBL" id="JAMGBD010000001">
    <property type="protein sequence ID" value="MCL6684088.1"/>
    <property type="molecule type" value="Genomic_DNA"/>
</dbReference>
<dbReference type="Pfam" id="PF07110">
    <property type="entry name" value="EthD"/>
    <property type="match status" value="1"/>
</dbReference>
<dbReference type="Gene3D" id="3.30.70.100">
    <property type="match status" value="1"/>
</dbReference>
<feature type="domain" description="EthD" evidence="1">
    <location>
        <begin position="14"/>
        <end position="80"/>
    </location>
</feature>
<gene>
    <name evidence="2" type="ORF">LZ536_09280</name>
</gene>
<dbReference type="InterPro" id="IPR009799">
    <property type="entry name" value="EthD_dom"/>
</dbReference>
<dbReference type="Proteomes" id="UP001165363">
    <property type="component" value="Unassembled WGS sequence"/>
</dbReference>
<evidence type="ECO:0000313" key="3">
    <source>
        <dbReference type="Proteomes" id="UP001165363"/>
    </source>
</evidence>
<evidence type="ECO:0000313" key="2">
    <source>
        <dbReference type="EMBL" id="MCL6684088.1"/>
    </source>
</evidence>
<organism evidence="2 3">
    <name type="scientific">Sphingomonas alba</name>
    <dbReference type="NCBI Taxonomy" id="2908208"/>
    <lineage>
        <taxon>Bacteria</taxon>
        <taxon>Pseudomonadati</taxon>
        <taxon>Pseudomonadota</taxon>
        <taxon>Alphaproteobacteria</taxon>
        <taxon>Sphingomonadales</taxon>
        <taxon>Sphingomonadaceae</taxon>
        <taxon>Sphingomonas</taxon>
    </lineage>
</organism>
<dbReference type="NCBIfam" id="TIGR02118">
    <property type="entry name" value="EthD family reductase"/>
    <property type="match status" value="1"/>
</dbReference>
<keyword evidence="3" id="KW-1185">Reference proteome</keyword>
<reference evidence="2" key="1">
    <citation type="submission" date="2022-05" db="EMBL/GenBank/DDBJ databases">
        <authorList>
            <person name="Jo J.-H."/>
            <person name="Im W.-T."/>
        </authorList>
    </citation>
    <scope>NUCLEOTIDE SEQUENCE</scope>
    <source>
        <strain evidence="2">SE158</strain>
    </source>
</reference>
<protein>
    <submittedName>
        <fullName evidence="2">EthD family reductase</fullName>
    </submittedName>
</protein>
<sequence>MAAHLLILYPRPSDRPEFERVYHEEHLPLAGPMLIGATEVTTKRTIGPGLPDYHLISDVCFPTMEALLACAMSKGGQQALAHAAAISTGGEPLILAAMDDA</sequence>
<dbReference type="RefSeq" id="WP_249848371.1">
    <property type="nucleotide sequence ID" value="NZ_JAMGBD010000001.1"/>
</dbReference>
<dbReference type="InterPro" id="IPR011008">
    <property type="entry name" value="Dimeric_a/b-barrel"/>
</dbReference>